<evidence type="ECO:0000313" key="10">
    <source>
        <dbReference type="EMBL" id="KYN02356.1"/>
    </source>
</evidence>
<dbReference type="PROSITE" id="PS50950">
    <property type="entry name" value="ZF_THAP"/>
    <property type="match status" value="1"/>
</dbReference>
<dbReference type="SUPFAM" id="SSF57716">
    <property type="entry name" value="Glucocorticoid receptor-like (DNA-binding domain)"/>
    <property type="match status" value="1"/>
</dbReference>
<sequence length="90" mass="10872">MCAQKSSGWCVVKEDCNKNIVEKRHFFRFPKEHDRWLQWIRACERLDLEASGAEYAHRIYRLCHLHFEEKWYNISKSRAILHPDAVPTKL</sequence>
<keyword evidence="1" id="KW-0479">Metal-binding</keyword>
<keyword evidence="4 5" id="KW-0238">DNA-binding</keyword>
<evidence type="ECO:0000256" key="2">
    <source>
        <dbReference type="ARBA" id="ARBA00022771"/>
    </source>
</evidence>
<evidence type="ECO:0000259" key="6">
    <source>
        <dbReference type="PROSITE" id="PS50950"/>
    </source>
</evidence>
<keyword evidence="2 5" id="KW-0863">Zinc-finger</keyword>
<keyword evidence="7" id="KW-0418">Kinase</keyword>
<proteinExistence type="predicted"/>
<protein>
    <submittedName>
        <fullName evidence="7">52 kDa repressor of the inhibitor of the protein kinase</fullName>
    </submittedName>
</protein>
<keyword evidence="3" id="KW-0862">Zinc</keyword>
<feature type="domain" description="THAP-type" evidence="6">
    <location>
        <begin position="4"/>
        <end position="90"/>
    </location>
</feature>
<name>A0A151I833_9HYME</name>
<evidence type="ECO:0000313" key="8">
    <source>
        <dbReference type="EMBL" id="KYM94362.1"/>
    </source>
</evidence>
<dbReference type="EMBL" id="KQ978392">
    <property type="protein sequence ID" value="KYM94268.1"/>
    <property type="molecule type" value="Genomic_DNA"/>
</dbReference>
<dbReference type="KEGG" id="ccoa:108781163"/>
<accession>A0A151I833</accession>
<reference evidence="7 11" key="1">
    <citation type="submission" date="2016-03" db="EMBL/GenBank/DDBJ databases">
        <title>Cyphomyrmex costatus WGS genome.</title>
        <authorList>
            <person name="Nygaard S."/>
            <person name="Hu H."/>
            <person name="Boomsma J."/>
            <person name="Zhang G."/>
        </authorList>
    </citation>
    <scope>NUCLEOTIDE SEQUENCE [LARGE SCALE GENOMIC DNA]</scope>
    <source>
        <strain evidence="7">MS0001</strain>
        <tissue evidence="7">Whole body</tissue>
    </source>
</reference>
<dbReference type="InterPro" id="IPR006612">
    <property type="entry name" value="THAP_Znf"/>
</dbReference>
<dbReference type="OrthoDB" id="7540842at2759"/>
<dbReference type="GO" id="GO:0003677">
    <property type="term" value="F:DNA binding"/>
    <property type="evidence" value="ECO:0007669"/>
    <property type="project" value="UniProtKB-UniRule"/>
</dbReference>
<dbReference type="EMBL" id="KQ978387">
    <property type="protein sequence ID" value="KYM94362.1"/>
    <property type="molecule type" value="Genomic_DNA"/>
</dbReference>
<evidence type="ECO:0000313" key="7">
    <source>
        <dbReference type="EMBL" id="KYM94268.1"/>
    </source>
</evidence>
<organism evidence="7 11">
    <name type="scientific">Cyphomyrmex costatus</name>
    <dbReference type="NCBI Taxonomy" id="456900"/>
    <lineage>
        <taxon>Eukaryota</taxon>
        <taxon>Metazoa</taxon>
        <taxon>Ecdysozoa</taxon>
        <taxon>Arthropoda</taxon>
        <taxon>Hexapoda</taxon>
        <taxon>Insecta</taxon>
        <taxon>Pterygota</taxon>
        <taxon>Neoptera</taxon>
        <taxon>Endopterygota</taxon>
        <taxon>Hymenoptera</taxon>
        <taxon>Apocrita</taxon>
        <taxon>Aculeata</taxon>
        <taxon>Formicoidea</taxon>
        <taxon>Formicidae</taxon>
        <taxon>Myrmicinae</taxon>
        <taxon>Cyphomyrmex</taxon>
    </lineage>
</organism>
<dbReference type="KEGG" id="ccoa:108774311"/>
<dbReference type="KEGG" id="ccoa:108779787"/>
<gene>
    <name evidence="10" type="ORF">ALC62_06736</name>
    <name evidence="9" type="ORF">ALC62_13284</name>
    <name evidence="8" type="ORF">ALC62_15029</name>
    <name evidence="7" type="ORF">ALC62_15101</name>
</gene>
<dbReference type="KEGG" id="ccoa:108781395"/>
<dbReference type="EMBL" id="KQ977481">
    <property type="protein sequence ID" value="KYN02356.1"/>
    <property type="molecule type" value="Genomic_DNA"/>
</dbReference>
<dbReference type="GO" id="GO:0008270">
    <property type="term" value="F:zinc ion binding"/>
    <property type="evidence" value="ECO:0007669"/>
    <property type="project" value="UniProtKB-KW"/>
</dbReference>
<evidence type="ECO:0000256" key="4">
    <source>
        <dbReference type="ARBA" id="ARBA00023125"/>
    </source>
</evidence>
<evidence type="ECO:0000313" key="9">
    <source>
        <dbReference type="EMBL" id="KYM96063.1"/>
    </source>
</evidence>
<evidence type="ECO:0000313" key="11">
    <source>
        <dbReference type="Proteomes" id="UP000078542"/>
    </source>
</evidence>
<keyword evidence="7" id="KW-0808">Transferase</keyword>
<dbReference type="EMBL" id="KQ978235">
    <property type="protein sequence ID" value="KYM96063.1"/>
    <property type="molecule type" value="Genomic_DNA"/>
</dbReference>
<evidence type="ECO:0000256" key="1">
    <source>
        <dbReference type="ARBA" id="ARBA00022723"/>
    </source>
</evidence>
<dbReference type="KEGG" id="ccoa:108781470"/>
<dbReference type="AlphaFoldDB" id="A0A151I833"/>
<keyword evidence="11" id="KW-1185">Reference proteome</keyword>
<evidence type="ECO:0000256" key="3">
    <source>
        <dbReference type="ARBA" id="ARBA00022833"/>
    </source>
</evidence>
<dbReference type="Proteomes" id="UP000078542">
    <property type="component" value="Unassembled WGS sequence"/>
</dbReference>
<dbReference type="GO" id="GO:0016301">
    <property type="term" value="F:kinase activity"/>
    <property type="evidence" value="ECO:0007669"/>
    <property type="project" value="UniProtKB-KW"/>
</dbReference>
<dbReference type="Pfam" id="PF05485">
    <property type="entry name" value="THAP"/>
    <property type="match status" value="1"/>
</dbReference>
<dbReference type="STRING" id="456900.A0A151I833"/>
<evidence type="ECO:0000256" key="5">
    <source>
        <dbReference type="PROSITE-ProRule" id="PRU00309"/>
    </source>
</evidence>